<feature type="transmembrane region" description="Helical" evidence="1">
    <location>
        <begin position="30"/>
        <end position="57"/>
    </location>
</feature>
<accession>A0A2U2PE22</accession>
<proteinExistence type="predicted"/>
<comment type="caution">
    <text evidence="2">The sequence shown here is derived from an EMBL/GenBank/DDBJ whole genome shotgun (WGS) entry which is preliminary data.</text>
</comment>
<evidence type="ECO:0008006" key="4">
    <source>
        <dbReference type="Google" id="ProtNLM"/>
    </source>
</evidence>
<keyword evidence="1" id="KW-0812">Transmembrane</keyword>
<reference evidence="2 3" key="1">
    <citation type="submission" date="2018-04" db="EMBL/GenBank/DDBJ databases">
        <title>Pedobacter chongqingensis sp. nov., isolated from a rottenly hemp rope.</title>
        <authorList>
            <person name="Cai Y."/>
        </authorList>
    </citation>
    <scope>NUCLEOTIDE SEQUENCE [LARGE SCALE GENOMIC DNA]</scope>
    <source>
        <strain evidence="2 3">FJ4-8</strain>
    </source>
</reference>
<dbReference type="OrthoDB" id="9792998at2"/>
<gene>
    <name evidence="2" type="ORF">DDR33_16370</name>
</gene>
<keyword evidence="1" id="KW-1133">Transmembrane helix</keyword>
<dbReference type="AlphaFoldDB" id="A0A2U2PE22"/>
<dbReference type="RefSeq" id="WP_109416880.1">
    <property type="nucleotide sequence ID" value="NZ_QEAS01000013.1"/>
</dbReference>
<protein>
    <recommendedName>
        <fullName evidence="4">DUF5683 domain-containing protein</fullName>
    </recommendedName>
</protein>
<dbReference type="Proteomes" id="UP000245647">
    <property type="component" value="Unassembled WGS sequence"/>
</dbReference>
<dbReference type="EMBL" id="QEAS01000013">
    <property type="protein sequence ID" value="PWG79636.1"/>
    <property type="molecule type" value="Genomic_DNA"/>
</dbReference>
<keyword evidence="1" id="KW-0472">Membrane</keyword>
<organism evidence="2 3">
    <name type="scientific">Pararcticibacter amylolyticus</name>
    <dbReference type="NCBI Taxonomy" id="2173175"/>
    <lineage>
        <taxon>Bacteria</taxon>
        <taxon>Pseudomonadati</taxon>
        <taxon>Bacteroidota</taxon>
        <taxon>Sphingobacteriia</taxon>
        <taxon>Sphingobacteriales</taxon>
        <taxon>Sphingobacteriaceae</taxon>
        <taxon>Pararcticibacter</taxon>
    </lineage>
</organism>
<evidence type="ECO:0000313" key="2">
    <source>
        <dbReference type="EMBL" id="PWG79636.1"/>
    </source>
</evidence>
<name>A0A2U2PE22_9SPHI</name>
<sequence>MENEKYLVPAVLSAVVPGLGQIVKGQFVKGLLIIIVGVTVAFTLVWTFIVPILIWAWNVYDAYTSASERNFVEDKSKRVGI</sequence>
<evidence type="ECO:0000313" key="3">
    <source>
        <dbReference type="Proteomes" id="UP000245647"/>
    </source>
</evidence>
<evidence type="ECO:0000256" key="1">
    <source>
        <dbReference type="SAM" id="Phobius"/>
    </source>
</evidence>
<keyword evidence="3" id="KW-1185">Reference proteome</keyword>